<protein>
    <recommendedName>
        <fullName evidence="6 7">6-phosphogluconolactonase</fullName>
        <shortName evidence="7">6PGL</shortName>
        <ecNumber evidence="5 7">3.1.1.31</ecNumber>
    </recommendedName>
</protein>
<feature type="domain" description="Glucosamine/galactosamine-6-phosphate isomerase" evidence="8">
    <location>
        <begin position="12"/>
        <end position="223"/>
    </location>
</feature>
<keyword evidence="10" id="KW-1185">Reference proteome</keyword>
<evidence type="ECO:0000259" key="8">
    <source>
        <dbReference type="Pfam" id="PF01182"/>
    </source>
</evidence>
<comment type="similarity">
    <text evidence="4 7">Belongs to the glucosamine/galactosamine-6-phosphate isomerase family. 6-phosphogluconolactonase subfamily.</text>
</comment>
<dbReference type="GO" id="GO:0005975">
    <property type="term" value="P:carbohydrate metabolic process"/>
    <property type="evidence" value="ECO:0007669"/>
    <property type="project" value="UniProtKB-UniRule"/>
</dbReference>
<dbReference type="CDD" id="cd01400">
    <property type="entry name" value="6PGL"/>
    <property type="match status" value="1"/>
</dbReference>
<dbReference type="EC" id="3.1.1.31" evidence="5 7"/>
<comment type="function">
    <text evidence="2 7">Hydrolysis of 6-phosphogluconolactone to 6-phosphogluconate.</text>
</comment>
<gene>
    <name evidence="7" type="primary">pgl</name>
    <name evidence="9" type="ORF">ZBT109_2406</name>
</gene>
<dbReference type="NCBIfam" id="TIGR01198">
    <property type="entry name" value="pgl"/>
    <property type="match status" value="1"/>
</dbReference>
<evidence type="ECO:0000313" key="9">
    <source>
        <dbReference type="EMBL" id="BBG31137.1"/>
    </source>
</evidence>
<evidence type="ECO:0000256" key="6">
    <source>
        <dbReference type="ARBA" id="ARBA00020337"/>
    </source>
</evidence>
<dbReference type="UniPathway" id="UPA00115">
    <property type="reaction ID" value="UER00409"/>
</dbReference>
<dbReference type="InterPro" id="IPR037171">
    <property type="entry name" value="NagB/RpiA_transferase-like"/>
</dbReference>
<dbReference type="InterPro" id="IPR005900">
    <property type="entry name" value="6-phosphogluconolactonase_DevB"/>
</dbReference>
<dbReference type="Proteomes" id="UP000267342">
    <property type="component" value="Chromosome"/>
</dbReference>
<dbReference type="STRING" id="1123510.GCA_000620025_02587"/>
<dbReference type="PANTHER" id="PTHR11054:SF0">
    <property type="entry name" value="6-PHOSPHOGLUCONOLACTONASE"/>
    <property type="match status" value="1"/>
</dbReference>
<keyword evidence="7" id="KW-0378">Hydrolase</keyword>
<proteinExistence type="inferred from homology"/>
<dbReference type="PANTHER" id="PTHR11054">
    <property type="entry name" value="6-PHOSPHOGLUCONOLACTONASE"/>
    <property type="match status" value="1"/>
</dbReference>
<sequence>MIDMQQTPKVRIGQALAEAVADALRTDLAQQERALLIVSGGSTPVPFFEALSQVDLPWERVDVTLADERWVPETDSDSNTGLLKRHFLQNKAAKANFVPLTTQHATAAEGVAELTAVSQKLSWPASVVILGMGDDGHTASLFPDSPQLEEGLTTDAPLLAVTAPSMKTKSRITFSRKQLKNARRHFIHLSGAAKREMFTKAFGGDDIREYPIRSFMDTPVALYWAP</sequence>
<dbReference type="GO" id="GO:0017057">
    <property type="term" value="F:6-phosphogluconolactonase activity"/>
    <property type="evidence" value="ECO:0007669"/>
    <property type="project" value="UniProtKB-UniRule"/>
</dbReference>
<evidence type="ECO:0000256" key="4">
    <source>
        <dbReference type="ARBA" id="ARBA00010662"/>
    </source>
</evidence>
<comment type="pathway">
    <text evidence="3 7">Carbohydrate degradation; pentose phosphate pathway; D-ribulose 5-phosphate from D-glucose 6-phosphate (oxidative stage): step 2/3.</text>
</comment>
<comment type="catalytic activity">
    <reaction evidence="1 7">
        <text>6-phospho-D-glucono-1,5-lactone + H2O = 6-phospho-D-gluconate + H(+)</text>
        <dbReference type="Rhea" id="RHEA:12556"/>
        <dbReference type="ChEBI" id="CHEBI:15377"/>
        <dbReference type="ChEBI" id="CHEBI:15378"/>
        <dbReference type="ChEBI" id="CHEBI:57955"/>
        <dbReference type="ChEBI" id="CHEBI:58759"/>
        <dbReference type="EC" id="3.1.1.31"/>
    </reaction>
</comment>
<dbReference type="InterPro" id="IPR006148">
    <property type="entry name" value="Glc/Gal-6P_isomerase"/>
</dbReference>
<dbReference type="InterPro" id="IPR039104">
    <property type="entry name" value="6PGL"/>
</dbReference>
<reference evidence="9 10" key="1">
    <citation type="submission" date="2018-09" db="EMBL/GenBank/DDBJ databases">
        <title>Zymobacter palmae IAM14233 (=T109) whole genome analysis.</title>
        <authorList>
            <person name="Yanase H."/>
        </authorList>
    </citation>
    <scope>NUCLEOTIDE SEQUENCE [LARGE SCALE GENOMIC DNA]</scope>
    <source>
        <strain evidence="9 10">IAM14233</strain>
    </source>
</reference>
<dbReference type="RefSeq" id="WP_324603186.1">
    <property type="nucleotide sequence ID" value="NZ_AP018933.1"/>
</dbReference>
<dbReference type="EMBL" id="AP018933">
    <property type="protein sequence ID" value="BBG31137.1"/>
    <property type="molecule type" value="Genomic_DNA"/>
</dbReference>
<evidence type="ECO:0000313" key="10">
    <source>
        <dbReference type="Proteomes" id="UP000267342"/>
    </source>
</evidence>
<dbReference type="Gene3D" id="3.40.50.1360">
    <property type="match status" value="1"/>
</dbReference>
<dbReference type="KEGG" id="zpl:ZBT109_2406"/>
<dbReference type="GO" id="GO:0006098">
    <property type="term" value="P:pentose-phosphate shunt"/>
    <property type="evidence" value="ECO:0007669"/>
    <property type="project" value="UniProtKB-UniPathway"/>
</dbReference>
<dbReference type="Pfam" id="PF01182">
    <property type="entry name" value="Glucosamine_iso"/>
    <property type="match status" value="1"/>
</dbReference>
<dbReference type="AlphaFoldDB" id="A0A348HHN5"/>
<evidence type="ECO:0000256" key="3">
    <source>
        <dbReference type="ARBA" id="ARBA00004961"/>
    </source>
</evidence>
<evidence type="ECO:0000256" key="7">
    <source>
        <dbReference type="RuleBase" id="RU365095"/>
    </source>
</evidence>
<name>A0A348HHN5_9GAMM</name>
<evidence type="ECO:0000256" key="1">
    <source>
        <dbReference type="ARBA" id="ARBA00000832"/>
    </source>
</evidence>
<accession>A0A348HHN5</accession>
<dbReference type="SUPFAM" id="SSF100950">
    <property type="entry name" value="NagB/RpiA/CoA transferase-like"/>
    <property type="match status" value="1"/>
</dbReference>
<evidence type="ECO:0000256" key="5">
    <source>
        <dbReference type="ARBA" id="ARBA00013198"/>
    </source>
</evidence>
<organism evidence="9 10">
    <name type="scientific">Zymobacter palmae</name>
    <dbReference type="NCBI Taxonomy" id="33074"/>
    <lineage>
        <taxon>Bacteria</taxon>
        <taxon>Pseudomonadati</taxon>
        <taxon>Pseudomonadota</taxon>
        <taxon>Gammaproteobacteria</taxon>
        <taxon>Oceanospirillales</taxon>
        <taxon>Halomonadaceae</taxon>
        <taxon>Zymobacter group</taxon>
        <taxon>Zymobacter</taxon>
    </lineage>
</organism>
<evidence type="ECO:0000256" key="2">
    <source>
        <dbReference type="ARBA" id="ARBA00002681"/>
    </source>
</evidence>